<reference evidence="4" key="1">
    <citation type="journal article" date="2021" name="Nat. Commun.">
        <title>Genetic determinants of endophytism in the Arabidopsis root mycobiome.</title>
        <authorList>
            <person name="Mesny F."/>
            <person name="Miyauchi S."/>
            <person name="Thiergart T."/>
            <person name="Pickel B."/>
            <person name="Atanasova L."/>
            <person name="Karlsson M."/>
            <person name="Huettel B."/>
            <person name="Barry K.W."/>
            <person name="Haridas S."/>
            <person name="Chen C."/>
            <person name="Bauer D."/>
            <person name="Andreopoulos W."/>
            <person name="Pangilinan J."/>
            <person name="LaButti K."/>
            <person name="Riley R."/>
            <person name="Lipzen A."/>
            <person name="Clum A."/>
            <person name="Drula E."/>
            <person name="Henrissat B."/>
            <person name="Kohler A."/>
            <person name="Grigoriev I.V."/>
            <person name="Martin F.M."/>
            <person name="Hacquard S."/>
        </authorList>
    </citation>
    <scope>NUCLEOTIDE SEQUENCE</scope>
    <source>
        <strain evidence="4">MPI-CAGE-AT-0016</strain>
    </source>
</reference>
<accession>A0A8K0T3Z8</accession>
<dbReference type="SUPFAM" id="SSF100950">
    <property type="entry name" value="NagB/RpiA/CoA transferase-like"/>
    <property type="match status" value="1"/>
</dbReference>
<organism evidence="4 5">
    <name type="scientific">Plectosphaerella cucumerina</name>
    <dbReference type="NCBI Taxonomy" id="40658"/>
    <lineage>
        <taxon>Eukaryota</taxon>
        <taxon>Fungi</taxon>
        <taxon>Dikarya</taxon>
        <taxon>Ascomycota</taxon>
        <taxon>Pezizomycotina</taxon>
        <taxon>Sordariomycetes</taxon>
        <taxon>Hypocreomycetidae</taxon>
        <taxon>Glomerellales</taxon>
        <taxon>Plectosphaerellaceae</taxon>
        <taxon>Plectosphaerella</taxon>
    </lineage>
</organism>
<gene>
    <name evidence="4" type="ORF">B0T11DRAFT_343355</name>
</gene>
<dbReference type="GO" id="GO:0019509">
    <property type="term" value="P:L-methionine salvage from methylthioadenosine"/>
    <property type="evidence" value="ECO:0007669"/>
    <property type="project" value="TreeGrafter"/>
</dbReference>
<dbReference type="InterPro" id="IPR000086">
    <property type="entry name" value="NUDIX_hydrolase_dom"/>
</dbReference>
<dbReference type="SUPFAM" id="SSF55811">
    <property type="entry name" value="Nudix"/>
    <property type="match status" value="1"/>
</dbReference>
<dbReference type="InterPro" id="IPR015797">
    <property type="entry name" value="NUDIX_hydrolase-like_dom_sf"/>
</dbReference>
<proteinExistence type="inferred from homology"/>
<dbReference type="GO" id="GO:0003743">
    <property type="term" value="F:translation initiation factor activity"/>
    <property type="evidence" value="ECO:0007669"/>
    <property type="project" value="UniProtKB-KW"/>
</dbReference>
<dbReference type="Pfam" id="PF00293">
    <property type="entry name" value="NUDIX"/>
    <property type="match status" value="1"/>
</dbReference>
<dbReference type="Pfam" id="PF01008">
    <property type="entry name" value="IF-2B"/>
    <property type="match status" value="1"/>
</dbReference>
<evidence type="ECO:0000256" key="1">
    <source>
        <dbReference type="ARBA" id="ARBA00007251"/>
    </source>
</evidence>
<dbReference type="InterPro" id="IPR042529">
    <property type="entry name" value="IF_2B-like_C"/>
</dbReference>
<evidence type="ECO:0000256" key="2">
    <source>
        <dbReference type="RuleBase" id="RU003814"/>
    </source>
</evidence>
<dbReference type="CDD" id="cd18872">
    <property type="entry name" value="NUDIX_eIF-2B"/>
    <property type="match status" value="1"/>
</dbReference>
<dbReference type="Gene3D" id="3.90.79.10">
    <property type="entry name" value="Nucleoside Triphosphate Pyrophosphohydrolase"/>
    <property type="match status" value="1"/>
</dbReference>
<keyword evidence="4" id="KW-0648">Protein biosynthesis</keyword>
<name>A0A8K0T3Z8_9PEZI</name>
<evidence type="ECO:0000313" key="4">
    <source>
        <dbReference type="EMBL" id="KAH7347126.1"/>
    </source>
</evidence>
<dbReference type="PROSITE" id="PS51462">
    <property type="entry name" value="NUDIX"/>
    <property type="match status" value="1"/>
</dbReference>
<dbReference type="Proteomes" id="UP000813385">
    <property type="component" value="Unassembled WGS sequence"/>
</dbReference>
<comment type="similarity">
    <text evidence="1 2">Belongs to the eIF-2B alpha/beta/delta subunits family.</text>
</comment>
<dbReference type="InterPro" id="IPR000649">
    <property type="entry name" value="IF-2B-related"/>
</dbReference>
<keyword evidence="5" id="KW-1185">Reference proteome</keyword>
<keyword evidence="4" id="KW-0396">Initiation factor</keyword>
<dbReference type="EMBL" id="JAGPXD010000007">
    <property type="protein sequence ID" value="KAH7347126.1"/>
    <property type="molecule type" value="Genomic_DNA"/>
</dbReference>
<dbReference type="Gene3D" id="3.40.50.10470">
    <property type="entry name" value="Translation initiation factor eif-2b, domain 2"/>
    <property type="match status" value="1"/>
</dbReference>
<dbReference type="InterPro" id="IPR037171">
    <property type="entry name" value="NagB/RpiA_transferase-like"/>
</dbReference>
<evidence type="ECO:0000313" key="5">
    <source>
        <dbReference type="Proteomes" id="UP000813385"/>
    </source>
</evidence>
<dbReference type="AlphaFoldDB" id="A0A8K0T3Z8"/>
<sequence>MSAKSNIVSRSVASCFLFKFSASAKPKVALFRRSTKVKAYQQCLAPISGSIEETDKSPIAAVWREINEETTLTPANLNLFRRGKPYSFTDEKVGRVWTVHPFAFSLKSKDDEKKIQLDWEHEGFSWHDPLKVTDDGSLQGVPFLAKSLRRVWFDMDLGKARGRILRRGLESLQKDDISGARQLASKALDIFRHLVTEVPGEDAETWRYNARSAAWHLWNNGCGSMDAVILNTLVRGLRLIDDEVERIKGGIITQDSLARISQQFLELEQKRDEAPERIWQSLKPMLEDLARNSSEPVKVVTLGASSTVAWCLQRALRVGGLSLDIRVVESAPLFEGVSMAAELAEFSHGSLAATSGSRITVYPDESAVDASSNADILLLGADLIAGDGAVSNKLGSMLSVLRARCASSKMKVVVLAELEKILAVPEPTNEEENDRLELIKARLLGNIRGDSAEATFEMESAVAQRSAARNVEFEWVDPGLVDAYISEDAVRGTEDIIRQADISRAEVERLFAEPETVV</sequence>
<comment type="caution">
    <text evidence="4">The sequence shown here is derived from an EMBL/GenBank/DDBJ whole genome shotgun (WGS) entry which is preliminary data.</text>
</comment>
<dbReference type="PANTHER" id="PTHR43475:SF3">
    <property type="entry name" value="TRANSLATION INITIATION FACTOR EIF-2B SUBUNIT FAMILY PROTEIN (AFU_ORTHOLOGUE AFUA_2G14290)"/>
    <property type="match status" value="1"/>
</dbReference>
<dbReference type="OrthoDB" id="206213at2759"/>
<feature type="domain" description="Nudix hydrolase" evidence="3">
    <location>
        <begin position="8"/>
        <end position="150"/>
    </location>
</feature>
<protein>
    <submittedName>
        <fullName evidence="4">Translation initiation factor eIF-2B subunit family protein</fullName>
    </submittedName>
</protein>
<dbReference type="GO" id="GO:0046523">
    <property type="term" value="F:S-methyl-5-thioribose-1-phosphate isomerase activity"/>
    <property type="evidence" value="ECO:0007669"/>
    <property type="project" value="TreeGrafter"/>
</dbReference>
<dbReference type="PANTHER" id="PTHR43475">
    <property type="entry name" value="METHYLTHIORIBOSE-1-PHOSPHATE ISOMERASE"/>
    <property type="match status" value="1"/>
</dbReference>
<evidence type="ECO:0000259" key="3">
    <source>
        <dbReference type="PROSITE" id="PS51462"/>
    </source>
</evidence>